<comment type="caution">
    <text evidence="3">The sequence shown here is derived from an EMBL/GenBank/DDBJ whole genome shotgun (WGS) entry which is preliminary data.</text>
</comment>
<comment type="similarity">
    <text evidence="1">Belongs to the barstar family.</text>
</comment>
<evidence type="ECO:0000313" key="4">
    <source>
        <dbReference type="Proteomes" id="UP001589710"/>
    </source>
</evidence>
<evidence type="ECO:0000313" key="3">
    <source>
        <dbReference type="EMBL" id="MFB9576325.1"/>
    </source>
</evidence>
<dbReference type="Proteomes" id="UP001589710">
    <property type="component" value="Unassembled WGS sequence"/>
</dbReference>
<dbReference type="InterPro" id="IPR035905">
    <property type="entry name" value="Barstar-like_sf"/>
</dbReference>
<feature type="domain" description="Barstar (barnase inhibitor)" evidence="2">
    <location>
        <begin position="15"/>
        <end position="87"/>
    </location>
</feature>
<evidence type="ECO:0000259" key="2">
    <source>
        <dbReference type="Pfam" id="PF01337"/>
    </source>
</evidence>
<keyword evidence="4" id="KW-1185">Reference proteome</keyword>
<evidence type="ECO:0000256" key="1">
    <source>
        <dbReference type="ARBA" id="ARBA00006845"/>
    </source>
</evidence>
<dbReference type="RefSeq" id="WP_345515391.1">
    <property type="nucleotide sequence ID" value="NZ_BAAAXD010000031.1"/>
</dbReference>
<protein>
    <submittedName>
        <fullName evidence="3">Barstar family protein</fullName>
    </submittedName>
</protein>
<gene>
    <name evidence="3" type="ORF">ACFFTL_29585</name>
</gene>
<dbReference type="EMBL" id="JBHMCG010000129">
    <property type="protein sequence ID" value="MFB9576325.1"/>
    <property type="molecule type" value="Genomic_DNA"/>
</dbReference>
<dbReference type="Gene3D" id="3.30.370.10">
    <property type="entry name" value="Barstar-like"/>
    <property type="match status" value="1"/>
</dbReference>
<dbReference type="SUPFAM" id="SSF52038">
    <property type="entry name" value="Barstar-related"/>
    <property type="match status" value="1"/>
</dbReference>
<name>A0ABV5REN5_9ACTN</name>
<sequence length="123" mass="13211">MVHGTGHAQSRRGGLAVSRYYGHNLDALNDCLGDVAGFGPYDQSPEGAGVVLSFTDYDRFAAACLKAAQIVPGIIADQARRAAVLQRRLICLVHSNDPNIQFDPVGAMPVMWNRSEGADANRQ</sequence>
<organism evidence="3 4">
    <name type="scientific">Streptomyces yanii</name>
    <dbReference type="NCBI Taxonomy" id="78510"/>
    <lineage>
        <taxon>Bacteria</taxon>
        <taxon>Bacillati</taxon>
        <taxon>Actinomycetota</taxon>
        <taxon>Actinomycetes</taxon>
        <taxon>Kitasatosporales</taxon>
        <taxon>Streptomycetaceae</taxon>
        <taxon>Streptomyces</taxon>
    </lineage>
</organism>
<accession>A0ABV5REN5</accession>
<dbReference type="InterPro" id="IPR000468">
    <property type="entry name" value="Barstar"/>
</dbReference>
<proteinExistence type="inferred from homology"/>
<reference evidence="3 4" key="1">
    <citation type="submission" date="2024-09" db="EMBL/GenBank/DDBJ databases">
        <authorList>
            <person name="Sun Q."/>
            <person name="Mori K."/>
        </authorList>
    </citation>
    <scope>NUCLEOTIDE SEQUENCE [LARGE SCALE GENOMIC DNA]</scope>
    <source>
        <strain evidence="3 4">JCM 3331</strain>
    </source>
</reference>
<dbReference type="Pfam" id="PF01337">
    <property type="entry name" value="Barstar"/>
    <property type="match status" value="1"/>
</dbReference>